<evidence type="ECO:0000313" key="2">
    <source>
        <dbReference type="EMBL" id="TCG11378.1"/>
    </source>
</evidence>
<organism evidence="2 3">
    <name type="scientific">Mycoplasma todarodis</name>
    <dbReference type="NCBI Taxonomy" id="1937191"/>
    <lineage>
        <taxon>Bacteria</taxon>
        <taxon>Bacillati</taxon>
        <taxon>Mycoplasmatota</taxon>
        <taxon>Mollicutes</taxon>
        <taxon>Mycoplasmataceae</taxon>
        <taxon>Mycoplasma</taxon>
    </lineage>
</organism>
<dbReference type="InterPro" id="IPR051531">
    <property type="entry name" value="N-acetyltransferase"/>
</dbReference>
<evidence type="ECO:0000259" key="1">
    <source>
        <dbReference type="PROSITE" id="PS51186"/>
    </source>
</evidence>
<name>A0A4V2NI40_9MOLU</name>
<evidence type="ECO:0000313" key="3">
    <source>
        <dbReference type="Proteomes" id="UP000291072"/>
    </source>
</evidence>
<dbReference type="InterPro" id="IPR000182">
    <property type="entry name" value="GNAT_dom"/>
</dbReference>
<dbReference type="InterPro" id="IPR016181">
    <property type="entry name" value="Acyl_CoA_acyltransferase"/>
</dbReference>
<dbReference type="GO" id="GO:0016747">
    <property type="term" value="F:acyltransferase activity, transferring groups other than amino-acyl groups"/>
    <property type="evidence" value="ECO:0007669"/>
    <property type="project" value="InterPro"/>
</dbReference>
<accession>A0A4V2NI40</accession>
<dbReference type="EMBL" id="PSZP01000008">
    <property type="protein sequence ID" value="TCG11378.1"/>
    <property type="molecule type" value="Genomic_DNA"/>
</dbReference>
<dbReference type="Proteomes" id="UP000291072">
    <property type="component" value="Unassembled WGS sequence"/>
</dbReference>
<dbReference type="PANTHER" id="PTHR43792">
    <property type="entry name" value="GNAT FAMILY, PUTATIVE (AFU_ORTHOLOGUE AFUA_3G00765)-RELATED-RELATED"/>
    <property type="match status" value="1"/>
</dbReference>
<keyword evidence="3" id="KW-1185">Reference proteome</keyword>
<dbReference type="OrthoDB" id="9785602at2"/>
<reference evidence="2 3" key="1">
    <citation type="submission" date="2018-02" db="EMBL/GenBank/DDBJ databases">
        <title>Mycoplasma marinum and Mycoplasma todarodis sp. nov., moderately halophilic and psychrotolerant mycoplasmas isolated from cephalopods.</title>
        <authorList>
            <person name="Viver T."/>
        </authorList>
    </citation>
    <scope>NUCLEOTIDE SEQUENCE [LARGE SCALE GENOMIC DNA]</scope>
    <source>
        <strain evidence="2 3">5H</strain>
    </source>
</reference>
<dbReference type="Gene3D" id="3.40.630.30">
    <property type="match status" value="1"/>
</dbReference>
<gene>
    <name evidence="2" type="ORF">C4B25_01625</name>
</gene>
<dbReference type="AlphaFoldDB" id="A0A4V2NI40"/>
<dbReference type="SUPFAM" id="SSF55729">
    <property type="entry name" value="Acyl-CoA N-acyltransferases (Nat)"/>
    <property type="match status" value="1"/>
</dbReference>
<proteinExistence type="predicted"/>
<dbReference type="Pfam" id="PF13302">
    <property type="entry name" value="Acetyltransf_3"/>
    <property type="match status" value="1"/>
</dbReference>
<protein>
    <recommendedName>
        <fullName evidence="1">N-acetyltransferase domain-containing protein</fullName>
    </recommendedName>
</protein>
<feature type="domain" description="N-acetyltransferase" evidence="1">
    <location>
        <begin position="1"/>
        <end position="87"/>
    </location>
</feature>
<dbReference type="PROSITE" id="PS51186">
    <property type="entry name" value="GNAT"/>
    <property type="match status" value="1"/>
</dbReference>
<sequence length="87" mass="10070">MIGTITFMNITETTVEVGYVLNKEYWGMDIGTMALTRVLNFTYRWHKGKSIIVIVDKENEASQGLLKKCGFEIDKRVKDDIHLIFKI</sequence>
<comment type="caution">
    <text evidence="2">The sequence shown here is derived from an EMBL/GenBank/DDBJ whole genome shotgun (WGS) entry which is preliminary data.</text>
</comment>
<dbReference type="RefSeq" id="WP_131613318.1">
    <property type="nucleotide sequence ID" value="NZ_PSZP01000008.1"/>
</dbReference>